<name>A0A9W8N0X8_9AGAR</name>
<feature type="compositionally biased region" description="Basic and acidic residues" evidence="1">
    <location>
        <begin position="140"/>
        <end position="150"/>
    </location>
</feature>
<evidence type="ECO:0000313" key="2">
    <source>
        <dbReference type="EMBL" id="KAJ3516665.1"/>
    </source>
</evidence>
<evidence type="ECO:0000256" key="1">
    <source>
        <dbReference type="SAM" id="MobiDB-lite"/>
    </source>
</evidence>
<comment type="caution">
    <text evidence="2">The sequence shown here is derived from an EMBL/GenBank/DDBJ whole genome shotgun (WGS) entry which is preliminary data.</text>
</comment>
<sequence>MERLSQNFEALRQKEDIGDTEYYTYLEMRERAKKSARAYRESIRTYKDVALLDFLRKRKAKHQVRQKKEEMRMANQSLRDHYHDSMSECFDVSSIKGESGSRPGSALYSEFIRDYSNPLKFAPRVPRFLSAVLALTKGRRDGAGGDRVVDDDAGNDIEPPPHPTRQTPTPTNANVKCRFSIKTTSPYDPADSGISESIAAPRPMFK</sequence>
<dbReference type="EMBL" id="JANKHO010000046">
    <property type="protein sequence ID" value="KAJ3516665.1"/>
    <property type="molecule type" value="Genomic_DNA"/>
</dbReference>
<dbReference type="AlphaFoldDB" id="A0A9W8N0X8"/>
<dbReference type="Proteomes" id="UP001148786">
    <property type="component" value="Unassembled WGS sequence"/>
</dbReference>
<dbReference type="OrthoDB" id="10406344at2759"/>
<feature type="region of interest" description="Disordered" evidence="1">
    <location>
        <begin position="140"/>
        <end position="206"/>
    </location>
</feature>
<evidence type="ECO:0000313" key="3">
    <source>
        <dbReference type="Proteomes" id="UP001148786"/>
    </source>
</evidence>
<organism evidence="2 3">
    <name type="scientific">Agrocybe chaxingu</name>
    <dbReference type="NCBI Taxonomy" id="84603"/>
    <lineage>
        <taxon>Eukaryota</taxon>
        <taxon>Fungi</taxon>
        <taxon>Dikarya</taxon>
        <taxon>Basidiomycota</taxon>
        <taxon>Agaricomycotina</taxon>
        <taxon>Agaricomycetes</taxon>
        <taxon>Agaricomycetidae</taxon>
        <taxon>Agaricales</taxon>
        <taxon>Agaricineae</taxon>
        <taxon>Strophariaceae</taxon>
        <taxon>Agrocybe</taxon>
    </lineage>
</organism>
<keyword evidence="3" id="KW-1185">Reference proteome</keyword>
<proteinExistence type="predicted"/>
<reference evidence="2" key="1">
    <citation type="submission" date="2022-07" db="EMBL/GenBank/DDBJ databases">
        <title>Genome Sequence of Agrocybe chaxingu.</title>
        <authorList>
            <person name="Buettner E."/>
        </authorList>
    </citation>
    <scope>NUCLEOTIDE SEQUENCE</scope>
    <source>
        <strain evidence="2">MP-N11</strain>
    </source>
</reference>
<protein>
    <submittedName>
        <fullName evidence="2">Uncharacterized protein</fullName>
    </submittedName>
</protein>
<gene>
    <name evidence="2" type="ORF">NLJ89_g973</name>
</gene>
<accession>A0A9W8N0X8</accession>